<feature type="transmembrane region" description="Helical" evidence="1">
    <location>
        <begin position="167"/>
        <end position="185"/>
    </location>
</feature>
<gene>
    <name evidence="2" type="ORF">MNB_SV-5-494</name>
</gene>
<dbReference type="EMBL" id="FPKX01000025">
    <property type="protein sequence ID" value="SFZ97864.1"/>
    <property type="molecule type" value="Genomic_DNA"/>
</dbReference>
<evidence type="ECO:0000256" key="1">
    <source>
        <dbReference type="SAM" id="Phobius"/>
    </source>
</evidence>
<feature type="transmembrane region" description="Helical" evidence="1">
    <location>
        <begin position="274"/>
        <end position="292"/>
    </location>
</feature>
<name>A0A1W1ECX2_9ZZZZ</name>
<keyword evidence="1" id="KW-0812">Transmembrane</keyword>
<feature type="transmembrane region" description="Helical" evidence="1">
    <location>
        <begin position="336"/>
        <end position="355"/>
    </location>
</feature>
<feature type="transmembrane region" description="Helical" evidence="1">
    <location>
        <begin position="135"/>
        <end position="155"/>
    </location>
</feature>
<feature type="transmembrane region" description="Helical" evidence="1">
    <location>
        <begin position="103"/>
        <end position="129"/>
    </location>
</feature>
<feature type="transmembrane region" description="Helical" evidence="1">
    <location>
        <begin position="64"/>
        <end position="82"/>
    </location>
</feature>
<evidence type="ECO:0000313" key="2">
    <source>
        <dbReference type="EMBL" id="SFZ97864.1"/>
    </source>
</evidence>
<sequence length="457" mass="52138">MAGIGFQLRKIVKKDSFFSLVKMYSYSAMLSSGAWVISVIAILLVGIINIALSSSGDDVLRLQIIITYAFALAASLVITGFLQLPLTRYIADLIFAKRESEVFGSYMGVMFVVLGGGMAIFIPAVWVLLPELNSVQHFLITAVFLTLSAIWISNVLVSSLKYYKSTVLSYFVVYAFIVVASYFYGTDLNSLLFIFFSGNALLLTIMITLIYKSYDSKNFMHFKFFKHKGFYYTLAFAGLFYNMGTWIDKFIFWYHPLTGSPVIGKIHSSVVYDLPIFLAYLSLLPGMAVFFYRLEADFAEKYDNFYNAVREGGTLFVIKTYKSQMIATIRLAIKEVIWMQSIVTILIFLVAPEIFSLLRIPQLYLDLFYVLTIGALLQLGVMSILAILYYLDRRTKAMWLSFLFFILNGTMSWISIYLGPSYFGYGYALSLLIVFIISILVIRQTMERLEYETFMHQ</sequence>
<keyword evidence="1" id="KW-0472">Membrane</keyword>
<dbReference type="InterPro" id="IPR031617">
    <property type="entry name" value="PelG"/>
</dbReference>
<accession>A0A1W1ECX2</accession>
<dbReference type="Pfam" id="PF16933">
    <property type="entry name" value="PelG"/>
    <property type="match status" value="1"/>
</dbReference>
<keyword evidence="1" id="KW-1133">Transmembrane helix</keyword>
<feature type="transmembrane region" description="Helical" evidence="1">
    <location>
        <begin position="231"/>
        <end position="254"/>
    </location>
</feature>
<feature type="transmembrane region" description="Helical" evidence="1">
    <location>
        <begin position="191"/>
        <end position="211"/>
    </location>
</feature>
<organism evidence="2">
    <name type="scientific">hydrothermal vent metagenome</name>
    <dbReference type="NCBI Taxonomy" id="652676"/>
    <lineage>
        <taxon>unclassified sequences</taxon>
        <taxon>metagenomes</taxon>
        <taxon>ecological metagenomes</taxon>
    </lineage>
</organism>
<reference evidence="2" key="1">
    <citation type="submission" date="2016-10" db="EMBL/GenBank/DDBJ databases">
        <authorList>
            <person name="de Groot N.N."/>
        </authorList>
    </citation>
    <scope>NUCLEOTIDE SEQUENCE</scope>
</reference>
<protein>
    <submittedName>
        <fullName evidence="2">Extracellular Matrix protein PelG</fullName>
    </submittedName>
</protein>
<dbReference type="AlphaFoldDB" id="A0A1W1ECX2"/>
<feature type="transmembrane region" description="Helical" evidence="1">
    <location>
        <begin position="422"/>
        <end position="442"/>
    </location>
</feature>
<feature type="transmembrane region" description="Helical" evidence="1">
    <location>
        <begin position="23"/>
        <end position="52"/>
    </location>
</feature>
<feature type="transmembrane region" description="Helical" evidence="1">
    <location>
        <begin position="367"/>
        <end position="391"/>
    </location>
</feature>
<feature type="transmembrane region" description="Helical" evidence="1">
    <location>
        <begin position="398"/>
        <end position="416"/>
    </location>
</feature>
<proteinExistence type="predicted"/>